<dbReference type="PANTHER" id="PTHR41248:SF1">
    <property type="entry name" value="NORD PROTEIN"/>
    <property type="match status" value="1"/>
</dbReference>
<dbReference type="PROSITE" id="PS50234">
    <property type="entry name" value="VWFA"/>
    <property type="match status" value="1"/>
</dbReference>
<evidence type="ECO:0000259" key="1">
    <source>
        <dbReference type="PROSITE" id="PS50234"/>
    </source>
</evidence>
<accession>A0A5J6LDL4</accession>
<keyword evidence="3" id="KW-1185">Reference proteome</keyword>
<organism evidence="2 3">
    <name type="scientific">Nitrincola iocasae</name>
    <dbReference type="NCBI Taxonomy" id="2614693"/>
    <lineage>
        <taxon>Bacteria</taxon>
        <taxon>Pseudomonadati</taxon>
        <taxon>Pseudomonadota</taxon>
        <taxon>Gammaproteobacteria</taxon>
        <taxon>Oceanospirillales</taxon>
        <taxon>Oceanospirillaceae</taxon>
        <taxon>Nitrincola</taxon>
    </lineage>
</organism>
<proteinExistence type="predicted"/>
<dbReference type="EMBL" id="CP044222">
    <property type="protein sequence ID" value="QEW06695.1"/>
    <property type="molecule type" value="Genomic_DNA"/>
</dbReference>
<name>A0A5J6LDL4_9GAMM</name>
<dbReference type="InterPro" id="IPR002035">
    <property type="entry name" value="VWF_A"/>
</dbReference>
<reference evidence="2 3" key="1">
    <citation type="submission" date="2019-09" db="EMBL/GenBank/DDBJ databases">
        <title>Nitrincola iocasae sp. nov., a bacterium isolated from the sediment collected at a cold seep field in South China Sea.</title>
        <authorList>
            <person name="Zhang H."/>
            <person name="Wang H."/>
            <person name="Li C."/>
        </authorList>
    </citation>
    <scope>NUCLEOTIDE SEQUENCE [LARGE SCALE GENOMIC DNA]</scope>
    <source>
        <strain evidence="2 3">KXZD1103</strain>
    </source>
</reference>
<dbReference type="InterPro" id="IPR051928">
    <property type="entry name" value="NorD/CobT"/>
</dbReference>
<dbReference type="SMART" id="SM00327">
    <property type="entry name" value="VWA"/>
    <property type="match status" value="1"/>
</dbReference>
<dbReference type="AlphaFoldDB" id="A0A5J6LDL4"/>
<protein>
    <submittedName>
        <fullName evidence="2">VWA domain-containing protein</fullName>
    </submittedName>
</protein>
<sequence>MAKDPIQPSSFTDPLMQQAWQSLDCALPDVAECFEFCWPAVEAQLDDKARAEYLELAGFIGKMGYGSEPVVAFLSQWPDAYPCLGNTGLEQLNGFLQHFWCSANAKAITLLLRKLSLTAKATGSAEAFNRWLKCCYTLAEQTTPRIHGQESLGPSQALLTLLEHSGELLQLADLSALNTWVDFGIRLNDGNPEQEKAYFSLTSPESQAVLLTGCDGDQFRLHEKGLQAYLTGLWQTDQVLIPYSTLTSSALDWLPYYDEEGIRLPDIIAPRSGVRGLDQYRLMIGHLLMHQQYSRPRYADNLSPLQRLTIEWFEDIRMDRLFLQRFPGLLAMLRQLHPKPDAQTSLPNQSAVIVRLCRFSRVLIDADYVDEEPIIRQFAARFEQQLQAAPLNDDAFVELALEFVTRTRQGKDQFAKVTFTETQVPWRDDNRHLWAYIEAGDEEELFDLPKADEPTEPEHLPARVYAEWDYQLQNYRPDWCQVYEALAPTGSAQSIELMLNRNQALIKQIRQLAEHLKPQNPQRLRYQEKGNELDTDELIRAWLDMKTANTPTDKIYFRHFHQGRSIALLLLLDLSHSLNDPLIDGSSSLLELSQEAVAVLATAVDTLGDDMAVAGFNSNTREAVHYQHIKGFSEPWDDTVKGRLAAVEARYSTRMGAALRHAGQYLTKQKADKKLLWVLSDGEPSDIDVKDKAYLIQDAAKAVQELQADGIHSYCINLDPRADEYVATIFGQRYCVIDKVKRLPQTLPTLFLSLTH</sequence>
<evidence type="ECO:0000313" key="2">
    <source>
        <dbReference type="EMBL" id="QEW06695.1"/>
    </source>
</evidence>
<dbReference type="PANTHER" id="PTHR41248">
    <property type="entry name" value="NORD PROTEIN"/>
    <property type="match status" value="1"/>
</dbReference>
<dbReference type="Pfam" id="PF00092">
    <property type="entry name" value="VWA"/>
    <property type="match status" value="1"/>
</dbReference>
<dbReference type="InterPro" id="IPR036465">
    <property type="entry name" value="vWFA_dom_sf"/>
</dbReference>
<gene>
    <name evidence="2" type="ORF">F5I99_09375</name>
</gene>
<dbReference type="KEGG" id="nik:F5I99_09375"/>
<evidence type="ECO:0000313" key="3">
    <source>
        <dbReference type="Proteomes" id="UP000325606"/>
    </source>
</evidence>
<dbReference type="SUPFAM" id="SSF53300">
    <property type="entry name" value="vWA-like"/>
    <property type="match status" value="1"/>
</dbReference>
<dbReference type="Proteomes" id="UP000325606">
    <property type="component" value="Chromosome"/>
</dbReference>
<dbReference type="RefSeq" id="WP_151055384.1">
    <property type="nucleotide sequence ID" value="NZ_CP044222.1"/>
</dbReference>
<feature type="domain" description="VWFA" evidence="1">
    <location>
        <begin position="567"/>
        <end position="756"/>
    </location>
</feature>
<dbReference type="Gene3D" id="3.40.50.410">
    <property type="entry name" value="von Willebrand factor, type A domain"/>
    <property type="match status" value="1"/>
</dbReference>